<sequence>MTQEIEAVSIDTYRAGMRQLMSAAGPGTIPNMTKDGVVDVPYAAGDLLLANEQGNLICGPVSVPGAIDLAERILEGEQRAITHPLTLFTLAMALAGFRIELDPEAAVIDMHQSPEPDPK</sequence>
<comment type="caution">
    <text evidence="1">The sequence shown here is derived from an EMBL/GenBank/DDBJ whole genome shotgun (WGS) entry which is preliminary data.</text>
</comment>
<gene>
    <name evidence="1" type="ORF">IHE39_28100</name>
</gene>
<keyword evidence="2" id="KW-1185">Reference proteome</keyword>
<proteinExistence type="predicted"/>
<name>A0ABR9GWV6_9HYPH</name>
<evidence type="ECO:0000313" key="2">
    <source>
        <dbReference type="Proteomes" id="UP000598227"/>
    </source>
</evidence>
<protein>
    <submittedName>
        <fullName evidence="1">Uncharacterized protein</fullName>
    </submittedName>
</protein>
<accession>A0ABR9GWV6</accession>
<reference evidence="1 2" key="1">
    <citation type="submission" date="2020-09" db="EMBL/GenBank/DDBJ databases">
        <title>Draft Genome Sequence of Aminobacter carboxidus type strain DSM 1086, a soil Gram-negative carboxydobacterium.</title>
        <authorList>
            <person name="Turrini P."/>
            <person name="Tescari M."/>
            <person name="Artuso I."/>
            <person name="Lugli G.A."/>
            <person name="Frangipani E."/>
            <person name="Ventura M."/>
            <person name="Visca P."/>
        </authorList>
    </citation>
    <scope>NUCLEOTIDE SEQUENCE [LARGE SCALE GENOMIC DNA]</scope>
    <source>
        <strain evidence="1 2">DSM 1086</strain>
    </source>
</reference>
<dbReference type="EMBL" id="JACZEP010000017">
    <property type="protein sequence ID" value="MBE1208161.1"/>
    <property type="molecule type" value="Genomic_DNA"/>
</dbReference>
<dbReference type="RefSeq" id="WP_192568834.1">
    <property type="nucleotide sequence ID" value="NZ_JACZEP010000017.1"/>
</dbReference>
<dbReference type="Proteomes" id="UP000598227">
    <property type="component" value="Unassembled WGS sequence"/>
</dbReference>
<evidence type="ECO:0000313" key="1">
    <source>
        <dbReference type="EMBL" id="MBE1208161.1"/>
    </source>
</evidence>
<organism evidence="1 2">
    <name type="scientific">Aminobacter carboxidus</name>
    <dbReference type="NCBI Taxonomy" id="376165"/>
    <lineage>
        <taxon>Bacteria</taxon>
        <taxon>Pseudomonadati</taxon>
        <taxon>Pseudomonadota</taxon>
        <taxon>Alphaproteobacteria</taxon>
        <taxon>Hyphomicrobiales</taxon>
        <taxon>Phyllobacteriaceae</taxon>
        <taxon>Aminobacter</taxon>
    </lineage>
</organism>